<comment type="caution">
    <text evidence="1">The sequence shown here is derived from an EMBL/GenBank/DDBJ whole genome shotgun (WGS) entry which is preliminary data.</text>
</comment>
<dbReference type="EMBL" id="QNRE01000015">
    <property type="protein sequence ID" value="RBO85242.1"/>
    <property type="molecule type" value="Genomic_DNA"/>
</dbReference>
<evidence type="ECO:0000313" key="2">
    <source>
        <dbReference type="Proteomes" id="UP000252586"/>
    </source>
</evidence>
<proteinExistence type="predicted"/>
<organism evidence="1 2">
    <name type="scientific">Nocardia puris</name>
    <dbReference type="NCBI Taxonomy" id="208602"/>
    <lineage>
        <taxon>Bacteria</taxon>
        <taxon>Bacillati</taxon>
        <taxon>Actinomycetota</taxon>
        <taxon>Actinomycetes</taxon>
        <taxon>Mycobacteriales</taxon>
        <taxon>Nocardiaceae</taxon>
        <taxon>Nocardia</taxon>
    </lineage>
</organism>
<name>A0A366D5E1_9NOCA</name>
<accession>A0A366D5E1</accession>
<dbReference type="RefSeq" id="WP_067509253.1">
    <property type="nucleotide sequence ID" value="NZ_CP107943.1"/>
</dbReference>
<dbReference type="Proteomes" id="UP000252586">
    <property type="component" value="Unassembled WGS sequence"/>
</dbReference>
<keyword evidence="2" id="KW-1185">Reference proteome</keyword>
<reference evidence="1 2" key="1">
    <citation type="submission" date="2018-06" db="EMBL/GenBank/DDBJ databases">
        <title>Genomic Encyclopedia of Type Strains, Phase IV (KMG-IV): sequencing the most valuable type-strain genomes for metagenomic binning, comparative biology and taxonomic classification.</title>
        <authorList>
            <person name="Goeker M."/>
        </authorList>
    </citation>
    <scope>NUCLEOTIDE SEQUENCE [LARGE SCALE GENOMIC DNA]</scope>
    <source>
        <strain evidence="1 2">DSM 44599</strain>
    </source>
</reference>
<sequence length="207" mass="23170">MSNFDDALASARRDAEWRIDIAQSDQRSKDALAEQVTHVLAEASEQFRALPEGLRLQLARPKKLFERTSSGVTDVDGKRYVVIDEQRCWIVPPYGGRSHGSDVLFTERGELFYVLIHGRFLAPGGPPDLISPDPLAIPVATPPSGVDVAKEFSHGRHYGEEQERDAAVIRALRSALAQCFVEYERALGNSEPIEDLFQKWPIQWRSG</sequence>
<evidence type="ECO:0000313" key="1">
    <source>
        <dbReference type="EMBL" id="RBO85242.1"/>
    </source>
</evidence>
<protein>
    <submittedName>
        <fullName evidence="1">Uncharacterized protein</fullName>
    </submittedName>
</protein>
<dbReference type="AlphaFoldDB" id="A0A366D5E1"/>
<gene>
    <name evidence="1" type="ORF">DFR74_11590</name>
</gene>